<organism evidence="5 6">
    <name type="scientific">Mesorhizobium escarrei</name>
    <dbReference type="NCBI Taxonomy" id="666018"/>
    <lineage>
        <taxon>Bacteria</taxon>
        <taxon>Pseudomonadati</taxon>
        <taxon>Pseudomonadota</taxon>
        <taxon>Alphaproteobacteria</taxon>
        <taxon>Hyphomicrobiales</taxon>
        <taxon>Phyllobacteriaceae</taxon>
        <taxon>Mesorhizobium</taxon>
    </lineage>
</organism>
<keyword evidence="3" id="KW-1133">Transmembrane helix</keyword>
<proteinExistence type="predicted"/>
<feature type="transmembrane region" description="Helical" evidence="3">
    <location>
        <begin position="115"/>
        <end position="133"/>
    </location>
</feature>
<evidence type="ECO:0000256" key="2">
    <source>
        <dbReference type="PROSITE-ProRule" id="PRU01091"/>
    </source>
</evidence>
<feature type="DNA-binding region" description="OmpR/PhoB-type" evidence="2">
    <location>
        <begin position="6"/>
        <end position="103"/>
    </location>
</feature>
<dbReference type="Pfam" id="PF00486">
    <property type="entry name" value="Trans_reg_C"/>
    <property type="match status" value="1"/>
</dbReference>
<sequence>MHSPAPTLLRLDGRTVDLQCGSVTDQAGHTVILRPQAAEVLRLLALRSGTLVTKDELMQAVWGDIAVTDDSLVQCITEIRKALGDEKHEIVRTILKRGYVFEPGTQPGRRDRHRLITAVIGVAAIMAAMLWLAKPTPSPAPERLPSIAVLPFDDMSQDKSLAYMGDGVAEDIISMLARAPDVMVIARNSSFTYGGQPSDVRKIGRELGVDYVLEGSVRKEADKMRIVAQLNDTKTGKHLWAERFDKAGADPPALQDEVTGKIIAALTGERGQLKQSQYREAWGTDTAALAEYDYYLRAHDVYMKAETKDENDRAGRIWEEGLTKFPNSTLIKVKLGWYYWTAAWNWWSDDLTADFRKASSLVREVLAEDNLTPQVRRLAHWLFAFVLMREGDFAGSIQEADAAVAMGPYDAFVMVSLTEVLAASGQHEKALEWLALGEARDPSRKIKHHLMRAYNYRLMGRYEDSIGEYQQTEPMWAYSRLSLAINYVRLERLDEAKAAVTEALTANPRFTQAAWREGSFYSDPAILEGELADLAKAGLPEK</sequence>
<evidence type="ECO:0000256" key="3">
    <source>
        <dbReference type="SAM" id="Phobius"/>
    </source>
</evidence>
<dbReference type="InterPro" id="IPR011990">
    <property type="entry name" value="TPR-like_helical_dom_sf"/>
</dbReference>
<dbReference type="EMBL" id="CAKXZT010000195">
    <property type="protein sequence ID" value="CAH2409662.1"/>
    <property type="molecule type" value="Genomic_DNA"/>
</dbReference>
<dbReference type="Gene3D" id="3.40.50.10070">
    <property type="entry name" value="TolB, N-terminal domain"/>
    <property type="match status" value="1"/>
</dbReference>
<dbReference type="PROSITE" id="PS51755">
    <property type="entry name" value="OMPR_PHOB"/>
    <property type="match status" value="1"/>
</dbReference>
<dbReference type="Gene3D" id="1.10.10.10">
    <property type="entry name" value="Winged helix-like DNA-binding domain superfamily/Winged helix DNA-binding domain"/>
    <property type="match status" value="1"/>
</dbReference>
<dbReference type="SUPFAM" id="SSF48452">
    <property type="entry name" value="TPR-like"/>
    <property type="match status" value="1"/>
</dbReference>
<accession>A0ABN8KHB8</accession>
<keyword evidence="1 2" id="KW-0238">DNA-binding</keyword>
<feature type="domain" description="OmpR/PhoB-type" evidence="4">
    <location>
        <begin position="6"/>
        <end position="103"/>
    </location>
</feature>
<dbReference type="InterPro" id="IPR001867">
    <property type="entry name" value="OmpR/PhoB-type_DNA-bd"/>
</dbReference>
<dbReference type="InterPro" id="IPR036388">
    <property type="entry name" value="WH-like_DNA-bd_sf"/>
</dbReference>
<dbReference type="RefSeq" id="WP_254022682.1">
    <property type="nucleotide sequence ID" value="NZ_CAKXZT010000195.1"/>
</dbReference>
<dbReference type="CDD" id="cd00383">
    <property type="entry name" value="trans_reg_C"/>
    <property type="match status" value="1"/>
</dbReference>
<name>A0ABN8KHB8_9HYPH</name>
<keyword evidence="3" id="KW-0812">Transmembrane</keyword>
<keyword evidence="6" id="KW-1185">Reference proteome</keyword>
<dbReference type="Proteomes" id="UP001153050">
    <property type="component" value="Unassembled WGS sequence"/>
</dbReference>
<keyword evidence="3" id="KW-0472">Membrane</keyword>
<evidence type="ECO:0000313" key="5">
    <source>
        <dbReference type="EMBL" id="CAH2409662.1"/>
    </source>
</evidence>
<reference evidence="5 6" key="1">
    <citation type="submission" date="2022-03" db="EMBL/GenBank/DDBJ databases">
        <authorList>
            <person name="Brunel B."/>
        </authorList>
    </citation>
    <scope>NUCLEOTIDE SEQUENCE [LARGE SCALE GENOMIC DNA]</scope>
    <source>
        <strain evidence="5">STM5069sample</strain>
    </source>
</reference>
<dbReference type="SUPFAM" id="SSF46894">
    <property type="entry name" value="C-terminal effector domain of the bipartite response regulators"/>
    <property type="match status" value="1"/>
</dbReference>
<gene>
    <name evidence="5" type="ORF">MES5069_940007</name>
</gene>
<comment type="caution">
    <text evidence="5">The sequence shown here is derived from an EMBL/GenBank/DDBJ whole genome shotgun (WGS) entry which is preliminary data.</text>
</comment>
<protein>
    <submittedName>
        <fullName evidence="5">Adenylate/guanylate cyclase domain-containing protein</fullName>
    </submittedName>
</protein>
<evidence type="ECO:0000313" key="6">
    <source>
        <dbReference type="Proteomes" id="UP001153050"/>
    </source>
</evidence>
<dbReference type="SMART" id="SM00862">
    <property type="entry name" value="Trans_reg_C"/>
    <property type="match status" value="1"/>
</dbReference>
<evidence type="ECO:0000259" key="4">
    <source>
        <dbReference type="PROSITE" id="PS51755"/>
    </source>
</evidence>
<dbReference type="Gene3D" id="1.25.40.10">
    <property type="entry name" value="Tetratricopeptide repeat domain"/>
    <property type="match status" value="2"/>
</dbReference>
<evidence type="ECO:0000256" key="1">
    <source>
        <dbReference type="ARBA" id="ARBA00023125"/>
    </source>
</evidence>
<dbReference type="InterPro" id="IPR016032">
    <property type="entry name" value="Sig_transdc_resp-reg_C-effctor"/>
</dbReference>